<gene>
    <name evidence="2" type="ORF">EVG20_g4601</name>
</gene>
<dbReference type="EMBL" id="SEOQ01000243">
    <property type="protein sequence ID" value="TFY66489.1"/>
    <property type="molecule type" value="Genomic_DNA"/>
</dbReference>
<feature type="transmembrane region" description="Helical" evidence="1">
    <location>
        <begin position="64"/>
        <end position="84"/>
    </location>
</feature>
<protein>
    <submittedName>
        <fullName evidence="2">Uncharacterized protein</fullName>
    </submittedName>
</protein>
<dbReference type="OrthoDB" id="3193253at2759"/>
<accession>A0A4Y9YZD1</accession>
<name>A0A4Y9YZD1_9AGAM</name>
<comment type="caution">
    <text evidence="2">The sequence shown here is derived from an EMBL/GenBank/DDBJ whole genome shotgun (WGS) entry which is preliminary data.</text>
</comment>
<keyword evidence="3" id="KW-1185">Reference proteome</keyword>
<organism evidence="2 3">
    <name type="scientific">Dentipellis fragilis</name>
    <dbReference type="NCBI Taxonomy" id="205917"/>
    <lineage>
        <taxon>Eukaryota</taxon>
        <taxon>Fungi</taxon>
        <taxon>Dikarya</taxon>
        <taxon>Basidiomycota</taxon>
        <taxon>Agaricomycotina</taxon>
        <taxon>Agaricomycetes</taxon>
        <taxon>Russulales</taxon>
        <taxon>Hericiaceae</taxon>
        <taxon>Dentipellis</taxon>
    </lineage>
</organism>
<sequence length="312" mass="35008">MADDLSNSVAQLASDLHAQKLYYVGTSALWVYDYFLTLGDEVKYAYAGRKNCRMPSLTHPKNRYFAAVTILLSLLSYFLDAWTLEVYVKTFVTTHPVYAVTGKHKAIPMLAILLIIVQCGLTVYIMSQASKSTDLPALLLSRRDASPLPPLPTLPNIDPFHICMFISTLTVKPWVEAALCTCLGFDIVVFVIITFATTKAIRKSHVGDMFRVIQRDGILYFFVLFASNMVFLLLVLHARPGLKFMHNHISSIMVNRITLNLKRASHKRSVIGWSVETFEDRSEGLHGPLLAPSEASYELRELRIDAANPPVL</sequence>
<dbReference type="Proteomes" id="UP000298327">
    <property type="component" value="Unassembled WGS sequence"/>
</dbReference>
<reference evidence="2 3" key="1">
    <citation type="submission" date="2019-02" db="EMBL/GenBank/DDBJ databases">
        <title>Genome sequencing of the rare red list fungi Dentipellis fragilis.</title>
        <authorList>
            <person name="Buettner E."/>
            <person name="Kellner H."/>
        </authorList>
    </citation>
    <scope>NUCLEOTIDE SEQUENCE [LARGE SCALE GENOMIC DNA]</scope>
    <source>
        <strain evidence="2 3">DSM 105465</strain>
    </source>
</reference>
<keyword evidence="1" id="KW-0472">Membrane</keyword>
<keyword evidence="1" id="KW-0812">Transmembrane</keyword>
<evidence type="ECO:0000313" key="2">
    <source>
        <dbReference type="EMBL" id="TFY66489.1"/>
    </source>
</evidence>
<feature type="transmembrane region" description="Helical" evidence="1">
    <location>
        <begin position="106"/>
        <end position="126"/>
    </location>
</feature>
<proteinExistence type="predicted"/>
<evidence type="ECO:0000313" key="3">
    <source>
        <dbReference type="Proteomes" id="UP000298327"/>
    </source>
</evidence>
<feature type="transmembrane region" description="Helical" evidence="1">
    <location>
        <begin position="174"/>
        <end position="197"/>
    </location>
</feature>
<dbReference type="AlphaFoldDB" id="A0A4Y9YZD1"/>
<dbReference type="STRING" id="205917.A0A4Y9YZD1"/>
<keyword evidence="1" id="KW-1133">Transmembrane helix</keyword>
<evidence type="ECO:0000256" key="1">
    <source>
        <dbReference type="SAM" id="Phobius"/>
    </source>
</evidence>
<feature type="transmembrane region" description="Helical" evidence="1">
    <location>
        <begin position="217"/>
        <end position="236"/>
    </location>
</feature>